<evidence type="ECO:0000256" key="2">
    <source>
        <dbReference type="ARBA" id="ARBA00022552"/>
    </source>
</evidence>
<dbReference type="SUPFAM" id="SSF81799">
    <property type="entry name" value="Putative methyltransferase TM0872, insert domain"/>
    <property type="match status" value="1"/>
</dbReference>
<name>G2FEU1_9GAMM</name>
<keyword evidence="2 6" id="KW-0698">rRNA processing</keyword>
<protein>
    <recommendedName>
        <fullName evidence="6">Ribosomal RNA small subunit methyltransferase H</fullName>
        <ecNumber evidence="6">2.1.1.199</ecNumber>
    </recommendedName>
    <alternativeName>
        <fullName evidence="6">16S rRNA m(4)C1402 methyltransferase</fullName>
    </alternativeName>
    <alternativeName>
        <fullName evidence="6">rRNA (cytosine-N(4)-)-methyltransferase RsmH</fullName>
    </alternativeName>
</protein>
<keyword evidence="5 6" id="KW-0949">S-adenosyl-L-methionine</keyword>
<comment type="caution">
    <text evidence="7">The sequence shown here is derived from an EMBL/GenBank/DDBJ whole genome shotgun (WGS) entry which is preliminary data.</text>
</comment>
<dbReference type="PANTHER" id="PTHR11265:SF0">
    <property type="entry name" value="12S RRNA N4-METHYLCYTIDINE METHYLTRANSFERASE"/>
    <property type="match status" value="1"/>
</dbReference>
<evidence type="ECO:0000256" key="1">
    <source>
        <dbReference type="ARBA" id="ARBA00010396"/>
    </source>
</evidence>
<dbReference type="InterPro" id="IPR029063">
    <property type="entry name" value="SAM-dependent_MTases_sf"/>
</dbReference>
<dbReference type="EMBL" id="AFZB01000010">
    <property type="protein sequence ID" value="EGW54673.1"/>
    <property type="molecule type" value="Genomic_DNA"/>
</dbReference>
<dbReference type="Gene3D" id="1.10.150.170">
    <property type="entry name" value="Putative methyltransferase TM0872, insert domain"/>
    <property type="match status" value="1"/>
</dbReference>
<keyword evidence="4 6" id="KW-0808">Transferase</keyword>
<feature type="binding site" evidence="6">
    <location>
        <position position="28"/>
    </location>
    <ligand>
        <name>S-adenosyl-L-methionine</name>
        <dbReference type="ChEBI" id="CHEBI:59789"/>
    </ligand>
</feature>
<dbReference type="EC" id="2.1.1.199" evidence="6"/>
<reference evidence="7 8" key="1">
    <citation type="journal article" date="2011" name="ISME J.">
        <title>The endosymbionts of the deep-sea tubeworms Riftia pachyptila and Tevnia jerichonana share an identical physiology as revealed by proteogenomic analyses.</title>
        <authorList>
            <person name="Gardebrecht A."/>
            <person name="Markert S."/>
            <person name="Felbeck H."/>
            <person name="Thuermer A."/>
            <person name="Albrecht D."/>
            <person name="Wollherr A."/>
            <person name="Kabisch J."/>
            <person name="Lehmann R."/>
            <person name="Daniel R."/>
            <person name="Liesegang H."/>
            <person name="Hecker M."/>
            <person name="Sievert S.M."/>
            <person name="Schweder T."/>
        </authorList>
    </citation>
    <scope>NUCLEOTIDE SEQUENCE [LARGE SCALE GENOMIC DNA]</scope>
</reference>
<organism evidence="7 8">
    <name type="scientific">endosymbiont of Tevnia jerichonana</name>
    <name type="common">vent Tica</name>
    <dbReference type="NCBI Taxonomy" id="1049564"/>
    <lineage>
        <taxon>Bacteria</taxon>
        <taxon>Pseudomonadati</taxon>
        <taxon>Pseudomonadota</taxon>
        <taxon>Gammaproteobacteria</taxon>
        <taxon>sulfur-oxidizing symbionts</taxon>
    </lineage>
</organism>
<proteinExistence type="inferred from homology"/>
<feature type="binding site" evidence="6">
    <location>
        <position position="21"/>
    </location>
    <ligand>
        <name>S-adenosyl-L-methionine</name>
        <dbReference type="ChEBI" id="CHEBI:59789"/>
    </ligand>
</feature>
<evidence type="ECO:0000256" key="4">
    <source>
        <dbReference type="ARBA" id="ARBA00022679"/>
    </source>
</evidence>
<dbReference type="NCBIfam" id="TIGR00006">
    <property type="entry name" value="16S rRNA (cytosine(1402)-N(4))-methyltransferase RsmH"/>
    <property type="match status" value="1"/>
</dbReference>
<keyword evidence="3 6" id="KW-0489">Methyltransferase</keyword>
<accession>G2FEU1</accession>
<comment type="similarity">
    <text evidence="1 6">Belongs to the methyltransferase superfamily. RsmH family.</text>
</comment>
<dbReference type="PANTHER" id="PTHR11265">
    <property type="entry name" value="S-ADENOSYL-METHYLTRANSFERASE MRAW"/>
    <property type="match status" value="1"/>
</dbReference>
<dbReference type="Proteomes" id="UP000005167">
    <property type="component" value="Unassembled WGS sequence"/>
</dbReference>
<dbReference type="PATRIC" id="fig|1049564.3.peg.1425"/>
<keyword evidence="6" id="KW-0963">Cytoplasm</keyword>
<dbReference type="Pfam" id="PF01795">
    <property type="entry name" value="Methyltransf_5"/>
    <property type="match status" value="1"/>
</dbReference>
<dbReference type="GO" id="GO:0071424">
    <property type="term" value="F:rRNA (cytosine-N4-)-methyltransferase activity"/>
    <property type="evidence" value="ECO:0007669"/>
    <property type="project" value="UniProtKB-UniRule"/>
</dbReference>
<dbReference type="InterPro" id="IPR023397">
    <property type="entry name" value="SAM-dep_MeTrfase_MraW_recog"/>
</dbReference>
<evidence type="ECO:0000256" key="3">
    <source>
        <dbReference type="ARBA" id="ARBA00022603"/>
    </source>
</evidence>
<dbReference type="Gene3D" id="3.40.50.150">
    <property type="entry name" value="Vaccinia Virus protein VP39"/>
    <property type="match status" value="1"/>
</dbReference>
<keyword evidence="8" id="KW-1185">Reference proteome</keyword>
<dbReference type="eggNOG" id="COG0275">
    <property type="taxonomic scope" value="Bacteria"/>
</dbReference>
<dbReference type="AlphaFoldDB" id="G2FEU1"/>
<dbReference type="GO" id="GO:0005737">
    <property type="term" value="C:cytoplasm"/>
    <property type="evidence" value="ECO:0007669"/>
    <property type="project" value="UniProtKB-SubCell"/>
</dbReference>
<evidence type="ECO:0000256" key="5">
    <source>
        <dbReference type="ARBA" id="ARBA00022691"/>
    </source>
</evidence>
<dbReference type="SUPFAM" id="SSF53335">
    <property type="entry name" value="S-adenosyl-L-methionine-dependent methyltransferases"/>
    <property type="match status" value="1"/>
</dbReference>
<gene>
    <name evidence="7" type="primary">mraW1</name>
    <name evidence="6" type="synonym">rsmH</name>
    <name evidence="7" type="ORF">TevJSym_aj00380</name>
</gene>
<comment type="function">
    <text evidence="6">Specifically methylates the N4 position of cytidine in position 1402 (C1402) of 16S rRNA.</text>
</comment>
<evidence type="ECO:0000256" key="6">
    <source>
        <dbReference type="HAMAP-Rule" id="MF_01007"/>
    </source>
</evidence>
<comment type="caution">
    <text evidence="6">Lacks conserved residue(s) required for the propagation of feature annotation.</text>
</comment>
<evidence type="ECO:0000313" key="7">
    <source>
        <dbReference type="EMBL" id="EGW54673.1"/>
    </source>
</evidence>
<comment type="subcellular location">
    <subcellularLocation>
        <location evidence="6">Cytoplasm</location>
    </subcellularLocation>
</comment>
<dbReference type="GO" id="GO:0070475">
    <property type="term" value="P:rRNA base methylation"/>
    <property type="evidence" value="ECO:0007669"/>
    <property type="project" value="UniProtKB-UniRule"/>
</dbReference>
<dbReference type="HAMAP" id="MF_01007">
    <property type="entry name" value="16SrRNA_methyltr_H"/>
    <property type="match status" value="1"/>
</dbReference>
<comment type="catalytic activity">
    <reaction evidence="6">
        <text>cytidine(1402) in 16S rRNA + S-adenosyl-L-methionine = N(4)-methylcytidine(1402) in 16S rRNA + S-adenosyl-L-homocysteine + H(+)</text>
        <dbReference type="Rhea" id="RHEA:42928"/>
        <dbReference type="Rhea" id="RHEA-COMP:10286"/>
        <dbReference type="Rhea" id="RHEA-COMP:10287"/>
        <dbReference type="ChEBI" id="CHEBI:15378"/>
        <dbReference type="ChEBI" id="CHEBI:57856"/>
        <dbReference type="ChEBI" id="CHEBI:59789"/>
        <dbReference type="ChEBI" id="CHEBI:74506"/>
        <dbReference type="ChEBI" id="CHEBI:82748"/>
        <dbReference type="EC" id="2.1.1.199"/>
    </reaction>
</comment>
<dbReference type="InterPro" id="IPR002903">
    <property type="entry name" value="RsmH"/>
</dbReference>
<sequence>MIAQVAQNAGVAGRVDGVLLDLGVSSPQLDQAERGFSFLQDGPLDMRMDPNSGMSAAQWLAAATDKEIADVLKRYGDARHARRIARAIVAARQVEPILTTGRLAEIVSAANPAWEKGKHPATRSFQAIRIFINRELDDLQQFLGQVLEVLRPGGRLAVISFHSLEDRIVKRFMRDQAKGDRFPAGVPVTQAQLQPRLKLLGKAIRPGADETESNPRARSAVLRVAERLA</sequence>
<evidence type="ECO:0000313" key="8">
    <source>
        <dbReference type="Proteomes" id="UP000005167"/>
    </source>
</evidence>